<name>A0AAE9D764_CAEBR</name>
<keyword evidence="9" id="KW-0472">Membrane</keyword>
<dbReference type="AlphaFoldDB" id="A0AAE9D764"/>
<feature type="disulfide bond" evidence="8">
    <location>
        <begin position="196"/>
        <end position="205"/>
    </location>
</feature>
<dbReference type="SUPFAM" id="SSF57184">
    <property type="entry name" value="Growth factor receptor domain"/>
    <property type="match status" value="1"/>
</dbReference>
<feature type="transmembrane region" description="Helical" evidence="9">
    <location>
        <begin position="319"/>
        <end position="336"/>
    </location>
</feature>
<dbReference type="Pfam" id="PF07645">
    <property type="entry name" value="EGF_CA"/>
    <property type="match status" value="1"/>
</dbReference>
<dbReference type="PROSITE" id="PS00022">
    <property type="entry name" value="EGF_1"/>
    <property type="match status" value="1"/>
</dbReference>
<dbReference type="PROSITE" id="PS00010">
    <property type="entry name" value="ASX_HYDROXYL"/>
    <property type="match status" value="1"/>
</dbReference>
<organism evidence="11 12">
    <name type="scientific">Caenorhabditis briggsae</name>
    <dbReference type="NCBI Taxonomy" id="6238"/>
    <lineage>
        <taxon>Eukaryota</taxon>
        <taxon>Metazoa</taxon>
        <taxon>Ecdysozoa</taxon>
        <taxon>Nematoda</taxon>
        <taxon>Chromadorea</taxon>
        <taxon>Rhabditida</taxon>
        <taxon>Rhabditina</taxon>
        <taxon>Rhabditomorpha</taxon>
        <taxon>Rhabditoidea</taxon>
        <taxon>Rhabditidae</taxon>
        <taxon>Peloderinae</taxon>
        <taxon>Caenorhabditis</taxon>
    </lineage>
</organism>
<dbReference type="InterPro" id="IPR001881">
    <property type="entry name" value="EGF-like_Ca-bd_dom"/>
</dbReference>
<feature type="domain" description="EGF-like" evidence="10">
    <location>
        <begin position="260"/>
        <end position="301"/>
    </location>
</feature>
<dbReference type="Gene3D" id="2.10.25.10">
    <property type="entry name" value="Laminin"/>
    <property type="match status" value="1"/>
</dbReference>
<feature type="transmembrane region" description="Helical" evidence="9">
    <location>
        <begin position="342"/>
        <end position="360"/>
    </location>
</feature>
<evidence type="ECO:0000313" key="11">
    <source>
        <dbReference type="EMBL" id="ULT96206.1"/>
    </source>
</evidence>
<protein>
    <recommendedName>
        <fullName evidence="10">EGF-like domain-containing protein</fullName>
    </recommendedName>
</protein>
<evidence type="ECO:0000256" key="8">
    <source>
        <dbReference type="PROSITE-ProRule" id="PRU00076"/>
    </source>
</evidence>
<evidence type="ECO:0000256" key="2">
    <source>
        <dbReference type="ARBA" id="ARBA00005897"/>
    </source>
</evidence>
<keyword evidence="9" id="KW-0812">Transmembrane</keyword>
<keyword evidence="3 8" id="KW-0245">EGF-like domain</keyword>
<dbReference type="PROSITE" id="PS01187">
    <property type="entry name" value="EGF_CA"/>
    <property type="match status" value="1"/>
</dbReference>
<evidence type="ECO:0000256" key="3">
    <source>
        <dbReference type="ARBA" id="ARBA00022536"/>
    </source>
</evidence>
<evidence type="ECO:0000256" key="5">
    <source>
        <dbReference type="ARBA" id="ARBA00022737"/>
    </source>
</evidence>
<dbReference type="GO" id="GO:0005783">
    <property type="term" value="C:endoplasmic reticulum"/>
    <property type="evidence" value="ECO:0007669"/>
    <property type="project" value="UniProtKB-SubCell"/>
</dbReference>
<accession>A0AAE9D764</accession>
<evidence type="ECO:0000259" key="10">
    <source>
        <dbReference type="PROSITE" id="PS50026"/>
    </source>
</evidence>
<dbReference type="Proteomes" id="UP000827892">
    <property type="component" value="Chromosome IV"/>
</dbReference>
<evidence type="ECO:0000256" key="7">
    <source>
        <dbReference type="ARBA" id="ARBA00023157"/>
    </source>
</evidence>
<dbReference type="PROSITE" id="PS01186">
    <property type="entry name" value="EGF_2"/>
    <property type="match status" value="1"/>
</dbReference>
<dbReference type="PANTHER" id="PTHR24039">
    <property type="entry name" value="FIBRILLIN-RELATED"/>
    <property type="match status" value="1"/>
</dbReference>
<dbReference type="EMBL" id="CP090894">
    <property type="protein sequence ID" value="ULT96206.1"/>
    <property type="molecule type" value="Genomic_DNA"/>
</dbReference>
<reference evidence="11 12" key="1">
    <citation type="submission" date="2022-05" db="EMBL/GenBank/DDBJ databases">
        <title>Chromosome-level reference genomes for two strains of Caenorhabditis briggsae: an improved platform for comparative genomics.</title>
        <authorList>
            <person name="Stevens L."/>
            <person name="Andersen E.C."/>
        </authorList>
    </citation>
    <scope>NUCLEOTIDE SEQUENCE [LARGE SCALE GENOMIC DNA]</scope>
    <source>
        <strain evidence="11">QX1410_ONT</strain>
        <tissue evidence="11">Whole-organism</tissue>
    </source>
</reference>
<keyword evidence="5" id="KW-0677">Repeat</keyword>
<evidence type="ECO:0000256" key="9">
    <source>
        <dbReference type="SAM" id="Phobius"/>
    </source>
</evidence>
<dbReference type="InterPro" id="IPR009030">
    <property type="entry name" value="Growth_fac_rcpt_cys_sf"/>
</dbReference>
<dbReference type="PROSITE" id="PS01248">
    <property type="entry name" value="EGF_LAM_1"/>
    <property type="match status" value="1"/>
</dbReference>
<comment type="caution">
    <text evidence="8">Lacks conserved residue(s) required for the propagation of feature annotation.</text>
</comment>
<dbReference type="InterPro" id="IPR000152">
    <property type="entry name" value="EGF-type_Asp/Asn_hydroxyl_site"/>
</dbReference>
<comment type="similarity">
    <text evidence="2">Belongs to the CRELD family.</text>
</comment>
<dbReference type="InterPro" id="IPR002049">
    <property type="entry name" value="LE_dom"/>
</dbReference>
<sequence length="376" mass="41774">MLFDRFSRNRTAHQICTRPHFYTTCASVITGQNEPNIVASRCIDRYVITEGVSTFDEGLKKTARHHFAGGDTAWEEKNLGKYKTSETRLIEVLEGVCKKSSLPNIDKFTGISELEFKCASQLEKHEETIEEYYYNQQQNNMSIWLCVEQLKLCCPGGHFGKNCEECPGLKEGADACFGKGACHGDGSRDGSGKCKCEAGYTGNLCRHCDNEYFEESKTEKGVVCKQCHEGCLGICSSEGSKGCSKCKNGWAMIEGEGCQDVNECSNHSACTKDHEVCVNTIGSYQCDCEEGYKKDDEGKCQLDVEAHPDRPFMPIAQQLKIISFSSLIIIITFVVWHGSPVLYVLTGIAIVALILVDLYVNPDTIPDEAKRFLGLY</sequence>
<keyword evidence="6" id="KW-0256">Endoplasmic reticulum</keyword>
<dbReference type="InterPro" id="IPR021852">
    <property type="entry name" value="DUF3456"/>
</dbReference>
<dbReference type="Pfam" id="PF11938">
    <property type="entry name" value="DUF3456"/>
    <property type="match status" value="1"/>
</dbReference>
<keyword evidence="9" id="KW-1133">Transmembrane helix</keyword>
<keyword evidence="4" id="KW-0732">Signal</keyword>
<dbReference type="InterPro" id="IPR000742">
    <property type="entry name" value="EGF"/>
</dbReference>
<feature type="domain" description="EGF-like" evidence="10">
    <location>
        <begin position="168"/>
        <end position="206"/>
    </location>
</feature>
<keyword evidence="7 8" id="KW-1015">Disulfide bond</keyword>
<dbReference type="GO" id="GO:0005509">
    <property type="term" value="F:calcium ion binding"/>
    <property type="evidence" value="ECO:0007669"/>
    <property type="project" value="InterPro"/>
</dbReference>
<dbReference type="InterPro" id="IPR049883">
    <property type="entry name" value="NOTCH1_EGF-like"/>
</dbReference>
<gene>
    <name evidence="11" type="ORF">L3Y34_004671</name>
</gene>
<comment type="subcellular location">
    <subcellularLocation>
        <location evidence="1">Endoplasmic reticulum</location>
    </subcellularLocation>
</comment>
<evidence type="ECO:0000256" key="4">
    <source>
        <dbReference type="ARBA" id="ARBA00022729"/>
    </source>
</evidence>
<proteinExistence type="inferred from homology"/>
<dbReference type="CDD" id="cd00054">
    <property type="entry name" value="EGF_CA"/>
    <property type="match status" value="1"/>
</dbReference>
<evidence type="ECO:0000256" key="6">
    <source>
        <dbReference type="ARBA" id="ARBA00022824"/>
    </source>
</evidence>
<dbReference type="SMART" id="SM00179">
    <property type="entry name" value="EGF_CA"/>
    <property type="match status" value="1"/>
</dbReference>
<evidence type="ECO:0000313" key="12">
    <source>
        <dbReference type="Proteomes" id="UP000827892"/>
    </source>
</evidence>
<dbReference type="InterPro" id="IPR018097">
    <property type="entry name" value="EGF_Ca-bd_CS"/>
</dbReference>
<evidence type="ECO:0000256" key="1">
    <source>
        <dbReference type="ARBA" id="ARBA00004240"/>
    </source>
</evidence>
<dbReference type="SMART" id="SM00181">
    <property type="entry name" value="EGF"/>
    <property type="match status" value="3"/>
</dbReference>
<dbReference type="PROSITE" id="PS50026">
    <property type="entry name" value="EGF_3"/>
    <property type="match status" value="2"/>
</dbReference>